<sequence>MKDIIVHNHPKSSISEAYRAIRTNIEFANIDKNIRTILVTSTTPGEGKTTTLANIAATMTQNGERVLVIDCDMRKPTVHKLFGISNKKGLADMLRKEHNYTDYIQRVEDLNLDVLTAGKIPTNPSELLHSKAMKNLITALKEEYDYIFLDTPPVTPVTDATILSGYIDGVILVVASGAVDIDLTKRAVKSMTVVGANILGVVINKLKVESAKHYQTYYYYQSKEIEEEDENENG</sequence>
<dbReference type="PANTHER" id="PTHR32309">
    <property type="entry name" value="TYROSINE-PROTEIN KINASE"/>
    <property type="match status" value="1"/>
</dbReference>
<dbReference type="InterPro" id="IPR033756">
    <property type="entry name" value="YlxH/NBP35"/>
</dbReference>
<accession>A0A3P7RTK4</accession>
<comment type="catalytic activity">
    <reaction evidence="8">
        <text>L-tyrosyl-[protein] + ATP = O-phospho-L-tyrosyl-[protein] + ADP + H(+)</text>
        <dbReference type="Rhea" id="RHEA:10596"/>
        <dbReference type="Rhea" id="RHEA-COMP:10136"/>
        <dbReference type="Rhea" id="RHEA-COMP:20101"/>
        <dbReference type="ChEBI" id="CHEBI:15378"/>
        <dbReference type="ChEBI" id="CHEBI:30616"/>
        <dbReference type="ChEBI" id="CHEBI:46858"/>
        <dbReference type="ChEBI" id="CHEBI:61978"/>
        <dbReference type="ChEBI" id="CHEBI:456216"/>
        <dbReference type="EC" id="2.7.10.2"/>
    </reaction>
</comment>
<dbReference type="GO" id="GO:0042802">
    <property type="term" value="F:identical protein binding"/>
    <property type="evidence" value="ECO:0007669"/>
    <property type="project" value="UniProtKB-ARBA"/>
</dbReference>
<keyword evidence="7" id="KW-0829">Tyrosine-protein kinase</keyword>
<protein>
    <recommendedName>
        <fullName evidence="2">non-specific protein-tyrosine kinase</fullName>
        <ecNumber evidence="2">2.7.10.2</ecNumber>
    </recommendedName>
</protein>
<dbReference type="GO" id="GO:0004715">
    <property type="term" value="F:non-membrane spanning protein tyrosine kinase activity"/>
    <property type="evidence" value="ECO:0007669"/>
    <property type="project" value="UniProtKB-EC"/>
</dbReference>
<dbReference type="SUPFAM" id="SSF52540">
    <property type="entry name" value="P-loop containing nucleoside triphosphate hydrolases"/>
    <property type="match status" value="1"/>
</dbReference>
<dbReference type="InterPro" id="IPR050445">
    <property type="entry name" value="Bact_polysacc_biosynth/exp"/>
</dbReference>
<dbReference type="NCBIfam" id="TIGR01007">
    <property type="entry name" value="eps_fam"/>
    <property type="match status" value="1"/>
</dbReference>
<keyword evidence="4" id="KW-0547">Nucleotide-binding</keyword>
<dbReference type="InterPro" id="IPR005702">
    <property type="entry name" value="Wzc-like_C"/>
</dbReference>
<evidence type="ECO:0000256" key="8">
    <source>
        <dbReference type="ARBA" id="ARBA00051245"/>
    </source>
</evidence>
<keyword evidence="6" id="KW-0067">ATP-binding</keyword>
<evidence type="ECO:0000256" key="6">
    <source>
        <dbReference type="ARBA" id="ARBA00022840"/>
    </source>
</evidence>
<evidence type="ECO:0000256" key="1">
    <source>
        <dbReference type="ARBA" id="ARBA00007316"/>
    </source>
</evidence>
<name>A0A3P7RTK4_9FIRM</name>
<organism evidence="9 10">
    <name type="scientific">Petrocella atlantisensis</name>
    <dbReference type="NCBI Taxonomy" id="2173034"/>
    <lineage>
        <taxon>Bacteria</taxon>
        <taxon>Bacillati</taxon>
        <taxon>Bacillota</taxon>
        <taxon>Clostridia</taxon>
        <taxon>Lachnospirales</taxon>
        <taxon>Vallitaleaceae</taxon>
        <taxon>Petrocella</taxon>
    </lineage>
</organism>
<dbReference type="CDD" id="cd05387">
    <property type="entry name" value="BY-kinase"/>
    <property type="match status" value="1"/>
</dbReference>
<dbReference type="FunFam" id="3.40.50.300:FF:000527">
    <property type="entry name" value="Tyrosine-protein kinase etk"/>
    <property type="match status" value="1"/>
</dbReference>
<dbReference type="PANTHER" id="PTHR32309:SF13">
    <property type="entry name" value="FERRIC ENTEROBACTIN TRANSPORT PROTEIN FEPE"/>
    <property type="match status" value="1"/>
</dbReference>
<evidence type="ECO:0000256" key="4">
    <source>
        <dbReference type="ARBA" id="ARBA00022741"/>
    </source>
</evidence>
<dbReference type="OrthoDB" id="9794577at2"/>
<proteinExistence type="inferred from homology"/>
<dbReference type="GO" id="GO:0005886">
    <property type="term" value="C:plasma membrane"/>
    <property type="evidence" value="ECO:0007669"/>
    <property type="project" value="UniProtKB-ARBA"/>
</dbReference>
<evidence type="ECO:0000256" key="5">
    <source>
        <dbReference type="ARBA" id="ARBA00022777"/>
    </source>
</evidence>
<evidence type="ECO:0000256" key="3">
    <source>
        <dbReference type="ARBA" id="ARBA00022679"/>
    </source>
</evidence>
<dbReference type="AlphaFoldDB" id="A0A3P7RTK4"/>
<evidence type="ECO:0000256" key="7">
    <source>
        <dbReference type="ARBA" id="ARBA00023137"/>
    </source>
</evidence>
<keyword evidence="10" id="KW-1185">Reference proteome</keyword>
<dbReference type="Proteomes" id="UP000279029">
    <property type="component" value="Chromosome"/>
</dbReference>
<reference evidence="9 10" key="1">
    <citation type="submission" date="2018-09" db="EMBL/GenBank/DDBJ databases">
        <authorList>
            <person name="Postec A."/>
        </authorList>
    </citation>
    <scope>NUCLEOTIDE SEQUENCE [LARGE SCALE GENOMIC DNA]</scope>
    <source>
        <strain evidence="9">70B-A</strain>
    </source>
</reference>
<evidence type="ECO:0000313" key="10">
    <source>
        <dbReference type="Proteomes" id="UP000279029"/>
    </source>
</evidence>
<dbReference type="GO" id="GO:0005524">
    <property type="term" value="F:ATP binding"/>
    <property type="evidence" value="ECO:0007669"/>
    <property type="project" value="UniProtKB-KW"/>
</dbReference>
<evidence type="ECO:0000256" key="2">
    <source>
        <dbReference type="ARBA" id="ARBA00011903"/>
    </source>
</evidence>
<comment type="similarity">
    <text evidence="1">Belongs to the CpsD/CapB family.</text>
</comment>
<gene>
    <name evidence="9" type="primary">ptkA</name>
    <name evidence="9" type="ORF">PATL70BA_0376</name>
</gene>
<dbReference type="KEGG" id="cbar:PATL70BA_0376"/>
<dbReference type="Gene3D" id="3.40.50.300">
    <property type="entry name" value="P-loop containing nucleotide triphosphate hydrolases"/>
    <property type="match status" value="1"/>
</dbReference>
<dbReference type="InterPro" id="IPR027417">
    <property type="entry name" value="P-loop_NTPase"/>
</dbReference>
<keyword evidence="3 9" id="KW-0808">Transferase</keyword>
<dbReference type="Pfam" id="PF10609">
    <property type="entry name" value="ParA"/>
    <property type="match status" value="1"/>
</dbReference>
<dbReference type="EC" id="2.7.10.2" evidence="2"/>
<keyword evidence="5 9" id="KW-0418">Kinase</keyword>
<evidence type="ECO:0000313" key="9">
    <source>
        <dbReference type="EMBL" id="VDN46226.1"/>
    </source>
</evidence>
<dbReference type="EMBL" id="LR130778">
    <property type="protein sequence ID" value="VDN46226.1"/>
    <property type="molecule type" value="Genomic_DNA"/>
</dbReference>
<dbReference type="RefSeq" id="WP_125135774.1">
    <property type="nucleotide sequence ID" value="NZ_LR130778.1"/>
</dbReference>